<evidence type="ECO:0000256" key="5">
    <source>
        <dbReference type="ARBA" id="ARBA00022884"/>
    </source>
</evidence>
<keyword evidence="3" id="KW-0479">Metal-binding</keyword>
<dbReference type="EMBL" id="BARV01019484">
    <property type="protein sequence ID" value="GAI31203.1"/>
    <property type="molecule type" value="Genomic_DNA"/>
</dbReference>
<comment type="caution">
    <text evidence="8">The sequence shown here is derived from an EMBL/GenBank/DDBJ whole genome shotgun (WGS) entry which is preliminary data.</text>
</comment>
<dbReference type="InterPro" id="IPR032810">
    <property type="entry name" value="CCA-adding_enz_C"/>
</dbReference>
<organism evidence="8">
    <name type="scientific">marine sediment metagenome</name>
    <dbReference type="NCBI Taxonomy" id="412755"/>
    <lineage>
        <taxon>unclassified sequences</taxon>
        <taxon>metagenomes</taxon>
        <taxon>ecological metagenomes</taxon>
    </lineage>
</organism>
<evidence type="ECO:0000256" key="4">
    <source>
        <dbReference type="ARBA" id="ARBA00022842"/>
    </source>
</evidence>
<evidence type="ECO:0000256" key="2">
    <source>
        <dbReference type="ARBA" id="ARBA00022695"/>
    </source>
</evidence>
<accession>X1MIU0</accession>
<dbReference type="AlphaFoldDB" id="X1MIU0"/>
<dbReference type="GO" id="GO:0008033">
    <property type="term" value="P:tRNA processing"/>
    <property type="evidence" value="ECO:0007669"/>
    <property type="project" value="UniProtKB-KW"/>
</dbReference>
<keyword evidence="4" id="KW-0460">Magnesium</keyword>
<sequence>NHMFFSDTEQITLSAVRRIIAKVGVGNIWLLMNVRECDRVGMKKKETPYRLRKYFAMIEEALHDPISVGQLKINGEDLIKDMGIKPGPRMGWILHALLEEVFDNPAKNNKKHLLELVKSLDQLPDGALRALGERGKEKKEELEDKEIEKLHTKHGIRK</sequence>
<evidence type="ECO:0000259" key="7">
    <source>
        <dbReference type="Pfam" id="PF13735"/>
    </source>
</evidence>
<feature type="compositionally biased region" description="Basic and acidic residues" evidence="6">
    <location>
        <begin position="131"/>
        <end position="150"/>
    </location>
</feature>
<feature type="region of interest" description="Disordered" evidence="6">
    <location>
        <begin position="129"/>
        <end position="158"/>
    </location>
</feature>
<dbReference type="Gene3D" id="1.10.246.80">
    <property type="match status" value="1"/>
</dbReference>
<dbReference type="Pfam" id="PF13735">
    <property type="entry name" value="tRNA_NucTran2_2"/>
    <property type="match status" value="1"/>
</dbReference>
<proteinExistence type="predicted"/>
<reference evidence="8" key="1">
    <citation type="journal article" date="2014" name="Front. Microbiol.">
        <title>High frequency of phylogenetically diverse reductive dehalogenase-homologous genes in deep subseafloor sedimentary metagenomes.</title>
        <authorList>
            <person name="Kawai M."/>
            <person name="Futagami T."/>
            <person name="Toyoda A."/>
            <person name="Takaki Y."/>
            <person name="Nishi S."/>
            <person name="Hori S."/>
            <person name="Arai W."/>
            <person name="Tsubouchi T."/>
            <person name="Morono Y."/>
            <person name="Uchiyama I."/>
            <person name="Ito T."/>
            <person name="Fujiyama A."/>
            <person name="Inagaki F."/>
            <person name="Takami H."/>
        </authorList>
    </citation>
    <scope>NUCLEOTIDE SEQUENCE</scope>
    <source>
        <strain evidence="8">Expedition CK06-06</strain>
    </source>
</reference>
<evidence type="ECO:0000256" key="3">
    <source>
        <dbReference type="ARBA" id="ARBA00022723"/>
    </source>
</evidence>
<protein>
    <recommendedName>
        <fullName evidence="7">CCA-adding enzyme C-terminal domain-containing protein</fullName>
    </recommendedName>
</protein>
<feature type="non-terminal residue" evidence="8">
    <location>
        <position position="1"/>
    </location>
</feature>
<dbReference type="SUPFAM" id="SSF81891">
    <property type="entry name" value="Poly A polymerase C-terminal region-like"/>
    <property type="match status" value="1"/>
</dbReference>
<name>X1MIU0_9ZZZZ</name>
<evidence type="ECO:0000313" key="8">
    <source>
        <dbReference type="EMBL" id="GAI31203.1"/>
    </source>
</evidence>
<keyword evidence="2" id="KW-0548">Nucleotidyltransferase</keyword>
<evidence type="ECO:0000256" key="6">
    <source>
        <dbReference type="SAM" id="MobiDB-lite"/>
    </source>
</evidence>
<evidence type="ECO:0000256" key="1">
    <source>
        <dbReference type="ARBA" id="ARBA00022694"/>
    </source>
</evidence>
<gene>
    <name evidence="8" type="ORF">S06H3_32742</name>
</gene>
<keyword evidence="1" id="KW-0819">tRNA processing</keyword>
<feature type="domain" description="CCA-adding enzyme C-terminal" evidence="7">
    <location>
        <begin position="70"/>
        <end position="117"/>
    </location>
</feature>
<dbReference type="GO" id="GO:0046872">
    <property type="term" value="F:metal ion binding"/>
    <property type="evidence" value="ECO:0007669"/>
    <property type="project" value="UniProtKB-KW"/>
</dbReference>
<dbReference type="GO" id="GO:0016779">
    <property type="term" value="F:nucleotidyltransferase activity"/>
    <property type="evidence" value="ECO:0007669"/>
    <property type="project" value="UniProtKB-KW"/>
</dbReference>
<keyword evidence="2" id="KW-0808">Transferase</keyword>
<keyword evidence="5" id="KW-0694">RNA-binding</keyword>
<dbReference type="GO" id="GO:0003723">
    <property type="term" value="F:RNA binding"/>
    <property type="evidence" value="ECO:0007669"/>
    <property type="project" value="UniProtKB-KW"/>
</dbReference>